<dbReference type="RefSeq" id="WP_241041572.1">
    <property type="nucleotide sequence ID" value="NZ_BAAAJF010000016.1"/>
</dbReference>
<evidence type="ECO:0008006" key="3">
    <source>
        <dbReference type="Google" id="ProtNLM"/>
    </source>
</evidence>
<evidence type="ECO:0000313" key="2">
    <source>
        <dbReference type="Proteomes" id="UP001299970"/>
    </source>
</evidence>
<dbReference type="Proteomes" id="UP001299970">
    <property type="component" value="Unassembled WGS sequence"/>
</dbReference>
<gene>
    <name evidence="1" type="ORF">MMF94_34100</name>
</gene>
<reference evidence="1 2" key="1">
    <citation type="submission" date="2022-03" db="EMBL/GenBank/DDBJ databases">
        <title>Pseudonocardia alaer sp. nov., a novel actinomycete isolated from reed forest soil.</title>
        <authorList>
            <person name="Wang L."/>
        </authorList>
    </citation>
    <scope>NUCLEOTIDE SEQUENCE [LARGE SCALE GENOMIC DNA]</scope>
    <source>
        <strain evidence="1 2">Y-16303</strain>
    </source>
</reference>
<evidence type="ECO:0000313" key="1">
    <source>
        <dbReference type="EMBL" id="MCH6170765.1"/>
    </source>
</evidence>
<protein>
    <recommendedName>
        <fullName evidence="3">PH (Pleckstrin Homology) domain-containing protein</fullName>
    </recommendedName>
</protein>
<accession>A0ABS9TQE3</accession>
<name>A0ABS9TQE3_9PSEU</name>
<keyword evidence="2" id="KW-1185">Reference proteome</keyword>
<comment type="caution">
    <text evidence="1">The sequence shown here is derived from an EMBL/GenBank/DDBJ whole genome shotgun (WGS) entry which is preliminary data.</text>
</comment>
<proteinExistence type="predicted"/>
<sequence>MKRDDDRWEFDELVRRLVPRRRKLNPLLVVWRWRYELALGLGIPYGFSVLADATHPIAAVGLALAAGIWCGWWPPGRRVVAEGTRVVLVQHRLRVGMVQANIMSWSGRMPAILLSSPRPRGVRVLLWCPAGVDVHAFHANRSLLAAACWAADVEIARHPTRSQLVVLLVVTEPDR</sequence>
<dbReference type="EMBL" id="JAKXMK010000036">
    <property type="protein sequence ID" value="MCH6170765.1"/>
    <property type="molecule type" value="Genomic_DNA"/>
</dbReference>
<organism evidence="1 2">
    <name type="scientific">Pseudonocardia alaniniphila</name>
    <dbReference type="NCBI Taxonomy" id="75291"/>
    <lineage>
        <taxon>Bacteria</taxon>
        <taxon>Bacillati</taxon>
        <taxon>Actinomycetota</taxon>
        <taxon>Actinomycetes</taxon>
        <taxon>Pseudonocardiales</taxon>
        <taxon>Pseudonocardiaceae</taxon>
        <taxon>Pseudonocardia</taxon>
    </lineage>
</organism>